<dbReference type="AlphaFoldDB" id="U6GUL5"/>
<reference evidence="2" key="1">
    <citation type="submission" date="2013-10" db="EMBL/GenBank/DDBJ databases">
        <title>Genomic analysis of the causative agents of coccidiosis in chickens.</title>
        <authorList>
            <person name="Reid A.J."/>
            <person name="Blake D."/>
            <person name="Billington K."/>
            <person name="Browne H."/>
            <person name="Dunn M."/>
            <person name="Hung S."/>
            <person name="Kawahara F."/>
            <person name="Miranda-Saavedra D."/>
            <person name="Mourier T."/>
            <person name="Nagra H."/>
            <person name="Otto T.D."/>
            <person name="Rawlings N."/>
            <person name="Sanchez A."/>
            <person name="Sanders M."/>
            <person name="Subramaniam C."/>
            <person name="Tay Y."/>
            <person name="Dear P."/>
            <person name="Doerig C."/>
            <person name="Gruber A."/>
            <person name="Parkinson J."/>
            <person name="Shirley M."/>
            <person name="Wan K.L."/>
            <person name="Berriman M."/>
            <person name="Tomley F."/>
            <person name="Pain A."/>
        </authorList>
    </citation>
    <scope>NUCLEOTIDE SEQUENCE</scope>
    <source>
        <strain evidence="2">Houghton</strain>
    </source>
</reference>
<feature type="region of interest" description="Disordered" evidence="1">
    <location>
        <begin position="199"/>
        <end position="234"/>
    </location>
</feature>
<dbReference type="RefSeq" id="XP_013247611.1">
    <property type="nucleotide sequence ID" value="XM_013392157.1"/>
</dbReference>
<gene>
    <name evidence="2" type="ORF">EAH_00034770</name>
</gene>
<dbReference type="GeneID" id="25271547"/>
<evidence type="ECO:0000256" key="1">
    <source>
        <dbReference type="SAM" id="MobiDB-lite"/>
    </source>
</evidence>
<evidence type="ECO:0000313" key="3">
    <source>
        <dbReference type="Proteomes" id="UP000018050"/>
    </source>
</evidence>
<dbReference type="VEuPathDB" id="ToxoDB:EAH_00034770"/>
<protein>
    <submittedName>
        <fullName evidence="2">Uncharacterized protein</fullName>
    </submittedName>
</protein>
<dbReference type="OrthoDB" id="348037at2759"/>
<proteinExistence type="predicted"/>
<dbReference type="EMBL" id="HG673384">
    <property type="protein sequence ID" value="CDI83247.1"/>
    <property type="molecule type" value="Genomic_DNA"/>
</dbReference>
<dbReference type="Proteomes" id="UP000018050">
    <property type="component" value="Unassembled WGS sequence"/>
</dbReference>
<name>U6GUL5_EIMAC</name>
<sequence length="234" mass="26410">MDSSTPTLQQLTNTPVREEAKACFRVIASSARFTDKHDERTQSNQPTSMASTLNCSENCCREHVGEKGENMRVEKRLSGEQVNSAPFKKLPTTRRNSQKLQNCVSNAQDNFRCHGTQKDPEYRVSLDGTSAGPTDIKVDQQQQLQEESPMFGEAAVHAVMAARKLRRKQQNAERESQLSKIRVEYAKERMAVEETVRNRLLQESSIGMPKQISAEQEKLKPRASSFTSNIPVRP</sequence>
<organism evidence="2 3">
    <name type="scientific">Eimeria acervulina</name>
    <name type="common">Coccidian parasite</name>
    <dbReference type="NCBI Taxonomy" id="5801"/>
    <lineage>
        <taxon>Eukaryota</taxon>
        <taxon>Sar</taxon>
        <taxon>Alveolata</taxon>
        <taxon>Apicomplexa</taxon>
        <taxon>Conoidasida</taxon>
        <taxon>Coccidia</taxon>
        <taxon>Eucoccidiorida</taxon>
        <taxon>Eimeriorina</taxon>
        <taxon>Eimeriidae</taxon>
        <taxon>Eimeria</taxon>
    </lineage>
</organism>
<keyword evidence="3" id="KW-1185">Reference proteome</keyword>
<evidence type="ECO:0000313" key="2">
    <source>
        <dbReference type="EMBL" id="CDI83247.1"/>
    </source>
</evidence>
<reference evidence="2" key="2">
    <citation type="submission" date="2013-10" db="EMBL/GenBank/DDBJ databases">
        <authorList>
            <person name="Aslett M."/>
        </authorList>
    </citation>
    <scope>NUCLEOTIDE SEQUENCE</scope>
    <source>
        <strain evidence="2">Houghton</strain>
    </source>
</reference>
<accession>U6GUL5</accession>
<feature type="compositionally biased region" description="Polar residues" evidence="1">
    <location>
        <begin position="224"/>
        <end position="234"/>
    </location>
</feature>